<sequence length="350" mass="40243">MQPKNLIGFSYTHLQEFLLEHGIKPYRAHQIFIWLYHYKLYDFDRMSNLSKVLRALLKEHFYISLPLIRSRTKSQDGSIKYLFELKDGLTIESVWMPSDQRKTLCVSTQVGCRLACTFCMTGTMGLKRNLASDEIIGQYLAVNDSLSEENQVTNIVFMGMGEPLDNYDATINAIRLMTMPEALRLSSRKITLSTAGQVDLIQKFKNEDLHVNLAISLNATDNKTREEIMPINKKYPIEELINCLREYPLKPSRRFTFEYVMLEGINDRDDDAKRLSKLLHGIPCKVNLILFNKFSPSEFDPPSKERVHAFQQYLLSKNHTVFIRQNRATDILGACGQLAAQPLSPAPVRI</sequence>
<dbReference type="GO" id="GO:0008173">
    <property type="term" value="F:RNA methyltransferase activity"/>
    <property type="evidence" value="ECO:0007669"/>
    <property type="project" value="InterPro"/>
</dbReference>
<evidence type="ECO:0000256" key="10">
    <source>
        <dbReference type="ARBA" id="ARBA00022723"/>
    </source>
</evidence>
<dbReference type="SFLD" id="SFLDF00275">
    <property type="entry name" value="adenosine_C2_methyltransferase"/>
    <property type="match status" value="1"/>
</dbReference>
<dbReference type="NCBIfam" id="TIGR00048">
    <property type="entry name" value="rRNA_mod_RlmN"/>
    <property type="match status" value="1"/>
</dbReference>
<dbReference type="AlphaFoldDB" id="A0A381SRR5"/>
<dbReference type="GO" id="GO:0070475">
    <property type="term" value="P:rRNA base methylation"/>
    <property type="evidence" value="ECO:0007669"/>
    <property type="project" value="InterPro"/>
</dbReference>
<dbReference type="PANTHER" id="PTHR30544:SF5">
    <property type="entry name" value="RADICAL SAM CORE DOMAIN-CONTAINING PROTEIN"/>
    <property type="match status" value="1"/>
</dbReference>
<keyword evidence="7" id="KW-0808">Transferase</keyword>
<dbReference type="Gene3D" id="3.20.20.70">
    <property type="entry name" value="Aldolase class I"/>
    <property type="match status" value="1"/>
</dbReference>
<evidence type="ECO:0000256" key="12">
    <source>
        <dbReference type="ARBA" id="ARBA00023014"/>
    </source>
</evidence>
<dbReference type="InterPro" id="IPR048641">
    <property type="entry name" value="RlmN_N"/>
</dbReference>
<reference evidence="15" key="1">
    <citation type="submission" date="2018-05" db="EMBL/GenBank/DDBJ databases">
        <authorList>
            <person name="Lanie J.A."/>
            <person name="Ng W.-L."/>
            <person name="Kazmierczak K.M."/>
            <person name="Andrzejewski T.M."/>
            <person name="Davidsen T.M."/>
            <person name="Wayne K.J."/>
            <person name="Tettelin H."/>
            <person name="Glass J.I."/>
            <person name="Rusch D."/>
            <person name="Podicherti R."/>
            <person name="Tsui H.-C.T."/>
            <person name="Winkler M.E."/>
        </authorList>
    </citation>
    <scope>NUCLEOTIDE SEQUENCE</scope>
</reference>
<keyword evidence="4" id="KW-0963">Cytoplasm</keyword>
<dbReference type="HAMAP" id="MF_01849">
    <property type="entry name" value="RNA_methyltr_RlmN"/>
    <property type="match status" value="1"/>
</dbReference>
<dbReference type="SMART" id="SM00729">
    <property type="entry name" value="Elp3"/>
    <property type="match status" value="1"/>
</dbReference>
<keyword evidence="5" id="KW-0698">rRNA processing</keyword>
<organism evidence="15">
    <name type="scientific">marine metagenome</name>
    <dbReference type="NCBI Taxonomy" id="408172"/>
    <lineage>
        <taxon>unclassified sequences</taxon>
        <taxon>metagenomes</taxon>
        <taxon>ecological metagenomes</taxon>
    </lineage>
</organism>
<keyword evidence="6" id="KW-0489">Methyltransferase</keyword>
<dbReference type="CDD" id="cd01335">
    <property type="entry name" value="Radical_SAM"/>
    <property type="match status" value="1"/>
</dbReference>
<keyword evidence="12" id="KW-0411">Iron-sulfur</keyword>
<dbReference type="FunFam" id="3.20.20.70:FF:000014">
    <property type="entry name" value="Probable dual-specificity RNA methyltransferase RlmN"/>
    <property type="match status" value="1"/>
</dbReference>
<evidence type="ECO:0000256" key="7">
    <source>
        <dbReference type="ARBA" id="ARBA00022679"/>
    </source>
</evidence>
<dbReference type="InterPro" id="IPR058240">
    <property type="entry name" value="rSAM_sf"/>
</dbReference>
<dbReference type="InterPro" id="IPR027492">
    <property type="entry name" value="RNA_MTrfase_RlmN"/>
</dbReference>
<evidence type="ECO:0000256" key="1">
    <source>
        <dbReference type="ARBA" id="ARBA00001966"/>
    </source>
</evidence>
<dbReference type="InterPro" id="IPR007197">
    <property type="entry name" value="rSAM"/>
</dbReference>
<dbReference type="GO" id="GO:0046872">
    <property type="term" value="F:metal ion binding"/>
    <property type="evidence" value="ECO:0007669"/>
    <property type="project" value="UniProtKB-KW"/>
</dbReference>
<evidence type="ECO:0000256" key="8">
    <source>
        <dbReference type="ARBA" id="ARBA00022691"/>
    </source>
</evidence>
<keyword evidence="13" id="KW-1015">Disulfide bond</keyword>
<evidence type="ECO:0000256" key="9">
    <source>
        <dbReference type="ARBA" id="ARBA00022694"/>
    </source>
</evidence>
<keyword evidence="3" id="KW-0004">4Fe-4S</keyword>
<dbReference type="GO" id="GO:0005737">
    <property type="term" value="C:cytoplasm"/>
    <property type="evidence" value="ECO:0007669"/>
    <property type="project" value="UniProtKB-SubCell"/>
</dbReference>
<evidence type="ECO:0000256" key="13">
    <source>
        <dbReference type="ARBA" id="ARBA00023157"/>
    </source>
</evidence>
<dbReference type="SFLD" id="SFLDG01062">
    <property type="entry name" value="methyltransferase_(Class_A)"/>
    <property type="match status" value="1"/>
</dbReference>
<dbReference type="Gene3D" id="1.10.150.530">
    <property type="match status" value="1"/>
</dbReference>
<accession>A0A381SRR5</accession>
<keyword evidence="9" id="KW-0819">tRNA processing</keyword>
<proteinExistence type="inferred from homology"/>
<gene>
    <name evidence="15" type="ORF">METZ01_LOCUS59544</name>
</gene>
<dbReference type="PIRSF" id="PIRSF006004">
    <property type="entry name" value="CHP00048"/>
    <property type="match status" value="1"/>
</dbReference>
<feature type="domain" description="Radical SAM core" evidence="14">
    <location>
        <begin position="98"/>
        <end position="330"/>
    </location>
</feature>
<dbReference type="InterPro" id="IPR004383">
    <property type="entry name" value="rRNA_lsu_MTrfase_RlmN/Cfr"/>
</dbReference>
<evidence type="ECO:0000256" key="4">
    <source>
        <dbReference type="ARBA" id="ARBA00022490"/>
    </source>
</evidence>
<dbReference type="GO" id="GO:0051539">
    <property type="term" value="F:4 iron, 4 sulfur cluster binding"/>
    <property type="evidence" value="ECO:0007669"/>
    <property type="project" value="UniProtKB-KW"/>
</dbReference>
<dbReference type="InterPro" id="IPR040072">
    <property type="entry name" value="Methyltransferase_A"/>
</dbReference>
<dbReference type="InterPro" id="IPR013785">
    <property type="entry name" value="Aldolase_TIM"/>
</dbReference>
<dbReference type="PANTHER" id="PTHR30544">
    <property type="entry name" value="23S RRNA METHYLTRANSFERASE"/>
    <property type="match status" value="1"/>
</dbReference>
<evidence type="ECO:0000256" key="3">
    <source>
        <dbReference type="ARBA" id="ARBA00022485"/>
    </source>
</evidence>
<keyword evidence="11" id="KW-0408">Iron</keyword>
<name>A0A381SRR5_9ZZZZ</name>
<evidence type="ECO:0000256" key="2">
    <source>
        <dbReference type="ARBA" id="ARBA00004496"/>
    </source>
</evidence>
<dbReference type="SUPFAM" id="SSF102114">
    <property type="entry name" value="Radical SAM enzymes"/>
    <property type="match status" value="1"/>
</dbReference>
<dbReference type="PROSITE" id="PS51918">
    <property type="entry name" value="RADICAL_SAM"/>
    <property type="match status" value="1"/>
</dbReference>
<evidence type="ECO:0000256" key="11">
    <source>
        <dbReference type="ARBA" id="ARBA00023004"/>
    </source>
</evidence>
<keyword evidence="8" id="KW-0949">S-adenosyl-L-methionine</keyword>
<evidence type="ECO:0000256" key="6">
    <source>
        <dbReference type="ARBA" id="ARBA00022603"/>
    </source>
</evidence>
<dbReference type="Pfam" id="PF21016">
    <property type="entry name" value="RlmN_N"/>
    <property type="match status" value="1"/>
</dbReference>
<dbReference type="SFLD" id="SFLDS00029">
    <property type="entry name" value="Radical_SAM"/>
    <property type="match status" value="1"/>
</dbReference>
<dbReference type="InterPro" id="IPR006638">
    <property type="entry name" value="Elp3/MiaA/NifB-like_rSAM"/>
</dbReference>
<comment type="cofactor">
    <cofactor evidence="1">
        <name>[4Fe-4S] cluster</name>
        <dbReference type="ChEBI" id="CHEBI:49883"/>
    </cofactor>
</comment>
<dbReference type="Pfam" id="PF04055">
    <property type="entry name" value="Radical_SAM"/>
    <property type="match status" value="1"/>
</dbReference>
<keyword evidence="10" id="KW-0479">Metal-binding</keyword>
<dbReference type="GO" id="GO:0030488">
    <property type="term" value="P:tRNA methylation"/>
    <property type="evidence" value="ECO:0007669"/>
    <property type="project" value="InterPro"/>
</dbReference>
<comment type="subcellular location">
    <subcellularLocation>
        <location evidence="2">Cytoplasm</location>
    </subcellularLocation>
</comment>
<evidence type="ECO:0000256" key="5">
    <source>
        <dbReference type="ARBA" id="ARBA00022552"/>
    </source>
</evidence>
<evidence type="ECO:0000313" key="15">
    <source>
        <dbReference type="EMBL" id="SVA06690.1"/>
    </source>
</evidence>
<protein>
    <recommendedName>
        <fullName evidence="14">Radical SAM core domain-containing protein</fullName>
    </recommendedName>
</protein>
<evidence type="ECO:0000259" key="14">
    <source>
        <dbReference type="PROSITE" id="PS51918"/>
    </source>
</evidence>
<dbReference type="EMBL" id="UINC01003480">
    <property type="protein sequence ID" value="SVA06690.1"/>
    <property type="molecule type" value="Genomic_DNA"/>
</dbReference>